<comment type="caution">
    <text evidence="2">The sequence shown here is derived from an EMBL/GenBank/DDBJ whole genome shotgun (WGS) entry which is preliminary data.</text>
</comment>
<evidence type="ECO:0000313" key="2">
    <source>
        <dbReference type="EMBL" id="CAI2183691.1"/>
    </source>
</evidence>
<organism evidence="2 3">
    <name type="scientific">Funneliformis geosporum</name>
    <dbReference type="NCBI Taxonomy" id="1117311"/>
    <lineage>
        <taxon>Eukaryota</taxon>
        <taxon>Fungi</taxon>
        <taxon>Fungi incertae sedis</taxon>
        <taxon>Mucoromycota</taxon>
        <taxon>Glomeromycotina</taxon>
        <taxon>Glomeromycetes</taxon>
        <taxon>Glomerales</taxon>
        <taxon>Glomeraceae</taxon>
        <taxon>Funneliformis</taxon>
    </lineage>
</organism>
<accession>A0A9W4SW85</accession>
<dbReference type="EMBL" id="CAMKVN010003103">
    <property type="protein sequence ID" value="CAI2183691.1"/>
    <property type="molecule type" value="Genomic_DNA"/>
</dbReference>
<keyword evidence="1" id="KW-0472">Membrane</keyword>
<evidence type="ECO:0000256" key="1">
    <source>
        <dbReference type="SAM" id="Phobius"/>
    </source>
</evidence>
<protein>
    <submittedName>
        <fullName evidence="2">6118_t:CDS:1</fullName>
    </submittedName>
</protein>
<reference evidence="2" key="1">
    <citation type="submission" date="2022-08" db="EMBL/GenBank/DDBJ databases">
        <authorList>
            <person name="Kallberg Y."/>
            <person name="Tangrot J."/>
            <person name="Rosling A."/>
        </authorList>
    </citation>
    <scope>NUCLEOTIDE SEQUENCE</scope>
    <source>
        <strain evidence="2">Wild A</strain>
    </source>
</reference>
<feature type="transmembrane region" description="Helical" evidence="1">
    <location>
        <begin position="12"/>
        <end position="33"/>
    </location>
</feature>
<proteinExistence type="predicted"/>
<gene>
    <name evidence="2" type="ORF">FWILDA_LOCUS11204</name>
</gene>
<keyword evidence="1" id="KW-1133">Transmembrane helix</keyword>
<evidence type="ECO:0000313" key="3">
    <source>
        <dbReference type="Proteomes" id="UP001153678"/>
    </source>
</evidence>
<keyword evidence="1" id="KW-0812">Transmembrane</keyword>
<name>A0A9W4SW85_9GLOM</name>
<dbReference type="Proteomes" id="UP001153678">
    <property type="component" value="Unassembled WGS sequence"/>
</dbReference>
<dbReference type="AlphaFoldDB" id="A0A9W4SW85"/>
<keyword evidence="3" id="KW-1185">Reference proteome</keyword>
<sequence length="66" mass="7025">MEAVGDPVIFTVLGFWTTGVVVGYITAVAQSYVDSMSAIKVVQVVGVDGLVNQNRVDSSTFQMTEP</sequence>